<keyword evidence="7 14" id="KW-0274">FAD</keyword>
<keyword evidence="18" id="KW-1185">Reference proteome</keyword>
<evidence type="ECO:0000256" key="10">
    <source>
        <dbReference type="ARBA" id="ARBA00023027"/>
    </source>
</evidence>
<dbReference type="InterPro" id="IPR001709">
    <property type="entry name" value="Flavoprot_Pyr_Nucl_cyt_Rdtase"/>
</dbReference>
<keyword evidence="9 15" id="KW-0560">Oxidoreductase</keyword>
<comment type="similarity">
    <text evidence="3 15">Belongs to the flavoprotein pyridine nucleotide cytochrome reductase family.</text>
</comment>
<evidence type="ECO:0000256" key="7">
    <source>
        <dbReference type="ARBA" id="ARBA00022827"/>
    </source>
</evidence>
<feature type="binding site" evidence="14">
    <location>
        <position position="142"/>
    </location>
    <ligand>
        <name>FAD</name>
        <dbReference type="ChEBI" id="CHEBI:57692"/>
    </ligand>
</feature>
<dbReference type="GO" id="GO:0090524">
    <property type="term" value="F:cytochrome-b5 reductase activity, acting on NADH"/>
    <property type="evidence" value="ECO:0007669"/>
    <property type="project" value="UniProtKB-EC"/>
</dbReference>
<evidence type="ECO:0000313" key="18">
    <source>
        <dbReference type="Proteomes" id="UP000077266"/>
    </source>
</evidence>
<gene>
    <name evidence="17" type="ORF">EXIGLDRAFT_684560</name>
</gene>
<dbReference type="PRINTS" id="PR00406">
    <property type="entry name" value="CYTB5RDTASE"/>
</dbReference>
<dbReference type="Gene3D" id="3.40.50.80">
    <property type="entry name" value="Nucleotide-binding domain of ferredoxin-NADP reductase (FNR) module"/>
    <property type="match status" value="1"/>
</dbReference>
<dbReference type="PANTHER" id="PTHR19370:SF171">
    <property type="entry name" value="NADH-CYTOCHROME B5 REDUCTASE 2"/>
    <property type="match status" value="1"/>
</dbReference>
<sequence length="271" mass="29834">MNPAAVAKVPLKSALDKDNFVEFPLKKVIPYNHNTSTFIFELPAGTASLLPVASCVIIKSDDLKDAKTDKPVIRPYTPVSPSETPGELAFLIKKYDNGNASKFIHDMKPGDKLAIKGPIPKFPYKVNEFDEVALIGGGSGITPLYQILEYALADKSNKTKFKLLFANVTEQDILLRETFDGWKKQYPDKFDVVYVLDKPPKGWSGPSGFITKDLLKMHLAPPSLNEKVKVFICGPPPQVASIAGKKDGMKQGALGGQLKDLGYTEEQVYKF</sequence>
<reference evidence="17 18" key="1">
    <citation type="journal article" date="2016" name="Mol. Biol. Evol.">
        <title>Comparative Genomics of Early-Diverging Mushroom-Forming Fungi Provides Insights into the Origins of Lignocellulose Decay Capabilities.</title>
        <authorList>
            <person name="Nagy L.G."/>
            <person name="Riley R."/>
            <person name="Tritt A."/>
            <person name="Adam C."/>
            <person name="Daum C."/>
            <person name="Floudas D."/>
            <person name="Sun H."/>
            <person name="Yadav J.S."/>
            <person name="Pangilinan J."/>
            <person name="Larsson K.H."/>
            <person name="Matsuura K."/>
            <person name="Barry K."/>
            <person name="Labutti K."/>
            <person name="Kuo R."/>
            <person name="Ohm R.A."/>
            <person name="Bhattacharya S.S."/>
            <person name="Shirouzu T."/>
            <person name="Yoshinaga Y."/>
            <person name="Martin F.M."/>
            <person name="Grigoriev I.V."/>
            <person name="Hibbett D.S."/>
        </authorList>
    </citation>
    <scope>NUCLEOTIDE SEQUENCE [LARGE SCALE GENOMIC DNA]</scope>
    <source>
        <strain evidence="17 18">HHB12029</strain>
    </source>
</reference>
<dbReference type="OrthoDB" id="432685at2759"/>
<evidence type="ECO:0000256" key="14">
    <source>
        <dbReference type="PIRSR" id="PIRSR601834-1"/>
    </source>
</evidence>
<dbReference type="PANTHER" id="PTHR19370">
    <property type="entry name" value="NADH-CYTOCHROME B5 REDUCTASE"/>
    <property type="match status" value="1"/>
</dbReference>
<dbReference type="InterPro" id="IPR008333">
    <property type="entry name" value="Cbr1-like_FAD-bd_dom"/>
</dbReference>
<comment type="subcellular location">
    <subcellularLocation>
        <location evidence="2">Mitochondrion outer membrane</location>
        <topology evidence="2">Single-pass membrane protein</topology>
    </subcellularLocation>
</comment>
<protein>
    <recommendedName>
        <fullName evidence="15">NADH-cytochrome b5 reductase</fullName>
        <ecNumber evidence="15">1.6.2.2</ecNumber>
    </recommendedName>
</protein>
<dbReference type="PROSITE" id="PS51384">
    <property type="entry name" value="FAD_FR"/>
    <property type="match status" value="1"/>
</dbReference>
<evidence type="ECO:0000256" key="8">
    <source>
        <dbReference type="ARBA" id="ARBA00022989"/>
    </source>
</evidence>
<feature type="binding site" evidence="14">
    <location>
        <position position="91"/>
    </location>
    <ligand>
        <name>FAD</name>
        <dbReference type="ChEBI" id="CHEBI:57692"/>
    </ligand>
</feature>
<comment type="cofactor">
    <cofactor evidence="1 14 15">
        <name>FAD</name>
        <dbReference type="ChEBI" id="CHEBI:57692"/>
    </cofactor>
</comment>
<evidence type="ECO:0000256" key="2">
    <source>
        <dbReference type="ARBA" id="ARBA00004572"/>
    </source>
</evidence>
<feature type="binding site" evidence="14">
    <location>
        <position position="93"/>
    </location>
    <ligand>
        <name>FAD</name>
        <dbReference type="ChEBI" id="CHEBI:57692"/>
    </ligand>
</feature>
<organism evidence="17 18">
    <name type="scientific">Exidia glandulosa HHB12029</name>
    <dbReference type="NCBI Taxonomy" id="1314781"/>
    <lineage>
        <taxon>Eukaryota</taxon>
        <taxon>Fungi</taxon>
        <taxon>Dikarya</taxon>
        <taxon>Basidiomycota</taxon>
        <taxon>Agaricomycotina</taxon>
        <taxon>Agaricomycetes</taxon>
        <taxon>Auriculariales</taxon>
        <taxon>Exidiaceae</taxon>
        <taxon>Exidia</taxon>
    </lineage>
</organism>
<dbReference type="PRINTS" id="PR00371">
    <property type="entry name" value="FPNCR"/>
</dbReference>
<dbReference type="EC" id="1.6.2.2" evidence="15"/>
<dbReference type="FunFam" id="2.40.30.10:FF:000069">
    <property type="entry name" value="NADH-cytochrome b5 reductase"/>
    <property type="match status" value="1"/>
</dbReference>
<dbReference type="STRING" id="1314781.A0A165CMF5"/>
<dbReference type="InterPro" id="IPR017927">
    <property type="entry name" value="FAD-bd_FR_type"/>
</dbReference>
<dbReference type="SUPFAM" id="SSF52343">
    <property type="entry name" value="Ferredoxin reductase-like, C-terminal NADP-linked domain"/>
    <property type="match status" value="1"/>
</dbReference>
<feature type="binding site" evidence="14">
    <location>
        <position position="76"/>
    </location>
    <ligand>
        <name>FAD</name>
        <dbReference type="ChEBI" id="CHEBI:57692"/>
    </ligand>
</feature>
<evidence type="ECO:0000313" key="17">
    <source>
        <dbReference type="EMBL" id="KZV82740.1"/>
    </source>
</evidence>
<dbReference type="InterPro" id="IPR017938">
    <property type="entry name" value="Riboflavin_synthase-like_b-brl"/>
</dbReference>
<dbReference type="EMBL" id="KV426306">
    <property type="protein sequence ID" value="KZV82740.1"/>
    <property type="molecule type" value="Genomic_DNA"/>
</dbReference>
<evidence type="ECO:0000256" key="12">
    <source>
        <dbReference type="ARBA" id="ARBA00023136"/>
    </source>
</evidence>
<feature type="binding site" evidence="14">
    <location>
        <position position="75"/>
    </location>
    <ligand>
        <name>FAD</name>
        <dbReference type="ChEBI" id="CHEBI:57692"/>
    </ligand>
</feature>
<dbReference type="Pfam" id="PF00175">
    <property type="entry name" value="NAD_binding_1"/>
    <property type="match status" value="1"/>
</dbReference>
<dbReference type="GO" id="GO:0005741">
    <property type="term" value="C:mitochondrial outer membrane"/>
    <property type="evidence" value="ECO:0007669"/>
    <property type="project" value="UniProtKB-SubCell"/>
</dbReference>
<dbReference type="Gene3D" id="2.40.30.10">
    <property type="entry name" value="Translation factors"/>
    <property type="match status" value="1"/>
</dbReference>
<keyword evidence="6" id="KW-1000">Mitochondrion outer membrane</keyword>
<evidence type="ECO:0000256" key="15">
    <source>
        <dbReference type="RuleBase" id="RU361226"/>
    </source>
</evidence>
<evidence type="ECO:0000256" key="9">
    <source>
        <dbReference type="ARBA" id="ARBA00023002"/>
    </source>
</evidence>
<keyword evidence="5" id="KW-0812">Transmembrane</keyword>
<keyword evidence="12" id="KW-0472">Membrane</keyword>
<feature type="binding site" evidence="14">
    <location>
        <position position="74"/>
    </location>
    <ligand>
        <name>FAD</name>
        <dbReference type="ChEBI" id="CHEBI:57692"/>
    </ligand>
</feature>
<dbReference type="CDD" id="cd06183">
    <property type="entry name" value="cyt_b5_reduct_like"/>
    <property type="match status" value="1"/>
</dbReference>
<dbReference type="FunFam" id="3.40.50.80:FF:000009">
    <property type="entry name" value="NADH-cytochrome b5 reductase"/>
    <property type="match status" value="1"/>
</dbReference>
<feature type="binding site" evidence="14">
    <location>
        <position position="101"/>
    </location>
    <ligand>
        <name>FAD</name>
        <dbReference type="ChEBI" id="CHEBI:57692"/>
    </ligand>
</feature>
<dbReference type="InterPro" id="IPR001433">
    <property type="entry name" value="OxRdtase_FAD/NAD-bd"/>
</dbReference>
<evidence type="ECO:0000256" key="13">
    <source>
        <dbReference type="ARBA" id="ARBA00047682"/>
    </source>
</evidence>
<feature type="domain" description="FAD-binding FR-type" evidence="16">
    <location>
        <begin position="18"/>
        <end position="125"/>
    </location>
</feature>
<comment type="catalytic activity">
    <reaction evidence="13 15">
        <text>2 Fe(III)-[cytochrome b5] + NADH = 2 Fe(II)-[cytochrome b5] + NAD(+) + H(+)</text>
        <dbReference type="Rhea" id="RHEA:46680"/>
        <dbReference type="Rhea" id="RHEA-COMP:10438"/>
        <dbReference type="Rhea" id="RHEA-COMP:10439"/>
        <dbReference type="ChEBI" id="CHEBI:15378"/>
        <dbReference type="ChEBI" id="CHEBI:29033"/>
        <dbReference type="ChEBI" id="CHEBI:29034"/>
        <dbReference type="ChEBI" id="CHEBI:57540"/>
        <dbReference type="ChEBI" id="CHEBI:57945"/>
        <dbReference type="EC" id="1.6.2.2"/>
    </reaction>
</comment>
<dbReference type="Proteomes" id="UP000077266">
    <property type="component" value="Unassembled WGS sequence"/>
</dbReference>
<evidence type="ECO:0000256" key="4">
    <source>
        <dbReference type="ARBA" id="ARBA00022630"/>
    </source>
</evidence>
<evidence type="ECO:0000256" key="11">
    <source>
        <dbReference type="ARBA" id="ARBA00023128"/>
    </source>
</evidence>
<evidence type="ECO:0000256" key="1">
    <source>
        <dbReference type="ARBA" id="ARBA00001974"/>
    </source>
</evidence>
<proteinExistence type="inferred from homology"/>
<name>A0A165CMF5_EXIGL</name>
<accession>A0A165CMF5</accession>
<dbReference type="InParanoid" id="A0A165CMF5"/>
<keyword evidence="4 14" id="KW-0285">Flavoprotein</keyword>
<evidence type="ECO:0000259" key="16">
    <source>
        <dbReference type="PROSITE" id="PS51384"/>
    </source>
</evidence>
<evidence type="ECO:0000256" key="5">
    <source>
        <dbReference type="ARBA" id="ARBA00022692"/>
    </source>
</evidence>
<keyword evidence="10 15" id="KW-0520">NAD</keyword>
<evidence type="ECO:0000256" key="3">
    <source>
        <dbReference type="ARBA" id="ARBA00006105"/>
    </source>
</evidence>
<dbReference type="AlphaFoldDB" id="A0A165CMF5"/>
<evidence type="ECO:0000256" key="6">
    <source>
        <dbReference type="ARBA" id="ARBA00022787"/>
    </source>
</evidence>
<keyword evidence="8" id="KW-1133">Transmembrane helix</keyword>
<dbReference type="InterPro" id="IPR039261">
    <property type="entry name" value="FNR_nucleotide-bd"/>
</dbReference>
<keyword evidence="11" id="KW-0496">Mitochondrion</keyword>
<dbReference type="InterPro" id="IPR001834">
    <property type="entry name" value="CBR-like"/>
</dbReference>
<dbReference type="Pfam" id="PF00970">
    <property type="entry name" value="FAD_binding_6"/>
    <property type="match status" value="1"/>
</dbReference>
<dbReference type="SUPFAM" id="SSF63380">
    <property type="entry name" value="Riboflavin synthase domain-like"/>
    <property type="match status" value="1"/>
</dbReference>